<dbReference type="Pfam" id="PF14039">
    <property type="entry name" value="YusW"/>
    <property type="match status" value="1"/>
</dbReference>
<feature type="signal peptide" evidence="2">
    <location>
        <begin position="1"/>
        <end position="28"/>
    </location>
</feature>
<gene>
    <name evidence="3" type="ORF">DT065_09550</name>
</gene>
<feature type="compositionally biased region" description="Polar residues" evidence="1">
    <location>
        <begin position="55"/>
        <end position="68"/>
    </location>
</feature>
<dbReference type="RefSeq" id="WP_114372834.1">
    <property type="nucleotide sequence ID" value="NZ_CP031092.1"/>
</dbReference>
<dbReference type="AlphaFoldDB" id="A0A345BZ54"/>
<reference evidence="3 4" key="1">
    <citation type="journal article" date="2018" name="J. Microbiol.">
        <title>Salicibibacter kimchii gen. nov., sp. nov., a moderately halophilic and alkalitolerant bacterium in the family Bacillaceae, isolated from kimchi.</title>
        <authorList>
            <person name="Jang J.Y."/>
            <person name="Oh Y.J."/>
            <person name="Lim S.K."/>
            <person name="Park H.K."/>
            <person name="Lee C."/>
            <person name="Kim J.Y."/>
            <person name="Lee M.A."/>
            <person name="Choi H.J."/>
        </authorList>
    </citation>
    <scope>NUCLEOTIDE SEQUENCE [LARGE SCALE GENOMIC DNA]</scope>
    <source>
        <strain evidence="3 4">NKC1-1</strain>
    </source>
</reference>
<evidence type="ECO:0000313" key="3">
    <source>
        <dbReference type="EMBL" id="AXF56235.1"/>
    </source>
</evidence>
<dbReference type="EMBL" id="CP031092">
    <property type="protein sequence ID" value="AXF56235.1"/>
    <property type="molecule type" value="Genomic_DNA"/>
</dbReference>
<name>A0A345BZ54_9BACI</name>
<evidence type="ECO:0000256" key="1">
    <source>
        <dbReference type="SAM" id="MobiDB-lite"/>
    </source>
</evidence>
<evidence type="ECO:0008006" key="5">
    <source>
        <dbReference type="Google" id="ProtNLM"/>
    </source>
</evidence>
<dbReference type="InterPro" id="IPR025623">
    <property type="entry name" value="YusW"/>
</dbReference>
<proteinExistence type="predicted"/>
<evidence type="ECO:0000313" key="4">
    <source>
        <dbReference type="Proteomes" id="UP000252100"/>
    </source>
</evidence>
<feature type="region of interest" description="Disordered" evidence="1">
    <location>
        <begin position="27"/>
        <end position="72"/>
    </location>
</feature>
<evidence type="ECO:0000256" key="2">
    <source>
        <dbReference type="SAM" id="SignalP"/>
    </source>
</evidence>
<organism evidence="3 4">
    <name type="scientific">Salicibibacter kimchii</name>
    <dbReference type="NCBI Taxonomy" id="2099786"/>
    <lineage>
        <taxon>Bacteria</taxon>
        <taxon>Bacillati</taxon>
        <taxon>Bacillota</taxon>
        <taxon>Bacilli</taxon>
        <taxon>Bacillales</taxon>
        <taxon>Bacillaceae</taxon>
        <taxon>Salicibibacter</taxon>
    </lineage>
</organism>
<accession>A0A345BZ54</accession>
<keyword evidence="4" id="KW-1185">Reference proteome</keyword>
<dbReference type="OrthoDB" id="2452750at2"/>
<dbReference type="Proteomes" id="UP000252100">
    <property type="component" value="Chromosome"/>
</dbReference>
<feature type="chain" id="PRO_5016888716" description="PepSY domain-containing protein" evidence="2">
    <location>
        <begin position="29"/>
        <end position="183"/>
    </location>
</feature>
<protein>
    <recommendedName>
        <fullName evidence="5">PepSY domain-containing protein</fullName>
    </recommendedName>
</protein>
<sequence>MKKFMIATGWVAAISLSAFGFSQFNASAGDDGQPKDGGEAPIVESTTEVEEATDESVTQVEEQTVQADENSESHWFESLPYKEFELEVEYGDDVDYEADYEYEGGDPEAEIEDERKDKEIEISGDKALNELSHILPNIDIDENTSKDEGINVALDAFNLDSNYKELEIEIEFLDGKEMEIEDE</sequence>
<dbReference type="KEGG" id="rue:DT065_09550"/>
<keyword evidence="2" id="KW-0732">Signal</keyword>